<reference evidence="3" key="1">
    <citation type="journal article" date="2019" name="Int. J. Syst. Evol. Microbiol.">
        <title>The Global Catalogue of Microorganisms (GCM) 10K type strain sequencing project: providing services to taxonomists for standard genome sequencing and annotation.</title>
        <authorList>
            <consortium name="The Broad Institute Genomics Platform"/>
            <consortium name="The Broad Institute Genome Sequencing Center for Infectious Disease"/>
            <person name="Wu L."/>
            <person name="Ma J."/>
        </authorList>
    </citation>
    <scope>NUCLEOTIDE SEQUENCE [LARGE SCALE GENOMIC DNA]</scope>
    <source>
        <strain evidence="3">KCTC 42739</strain>
    </source>
</reference>
<comment type="caution">
    <text evidence="2">The sequence shown here is derived from an EMBL/GenBank/DDBJ whole genome shotgun (WGS) entry which is preliminary data.</text>
</comment>
<proteinExistence type="predicted"/>
<organism evidence="2 3">
    <name type="scientific">Sphingomonas hylomeconis</name>
    <dbReference type="NCBI Taxonomy" id="1395958"/>
    <lineage>
        <taxon>Bacteria</taxon>
        <taxon>Pseudomonadati</taxon>
        <taxon>Pseudomonadota</taxon>
        <taxon>Alphaproteobacteria</taxon>
        <taxon>Sphingomonadales</taxon>
        <taxon>Sphingomonadaceae</taxon>
        <taxon>Sphingomonas</taxon>
    </lineage>
</organism>
<dbReference type="EMBL" id="JBHRXP010000002">
    <property type="protein sequence ID" value="MFC3579854.1"/>
    <property type="molecule type" value="Genomic_DNA"/>
</dbReference>
<evidence type="ECO:0000313" key="3">
    <source>
        <dbReference type="Proteomes" id="UP001595713"/>
    </source>
</evidence>
<feature type="chain" id="PRO_5047342041" evidence="1">
    <location>
        <begin position="21"/>
        <end position="306"/>
    </location>
</feature>
<feature type="signal peptide" evidence="1">
    <location>
        <begin position="1"/>
        <end position="20"/>
    </location>
</feature>
<dbReference type="RefSeq" id="WP_261293261.1">
    <property type="nucleotide sequence ID" value="NZ_JANQBK010000003.1"/>
</dbReference>
<keyword evidence="3" id="KW-1185">Reference proteome</keyword>
<dbReference type="Gene3D" id="3.40.50.1110">
    <property type="entry name" value="SGNH hydrolase"/>
    <property type="match status" value="1"/>
</dbReference>
<evidence type="ECO:0000256" key="1">
    <source>
        <dbReference type="SAM" id="SignalP"/>
    </source>
</evidence>
<dbReference type="Proteomes" id="UP001595713">
    <property type="component" value="Unassembled WGS sequence"/>
</dbReference>
<dbReference type="InterPro" id="IPR036514">
    <property type="entry name" value="SGNH_hydro_sf"/>
</dbReference>
<evidence type="ECO:0000313" key="2">
    <source>
        <dbReference type="EMBL" id="MFC3579854.1"/>
    </source>
</evidence>
<dbReference type="SUPFAM" id="SSF52266">
    <property type="entry name" value="SGNH hydrolase"/>
    <property type="match status" value="1"/>
</dbReference>
<sequence>MARTVGTALAALLIAVPAQAQLAPRTSPARVAPSAPPRTILFVGNSFTQGANSPLRNWRADTVSDLNNAGYGGVPALFKRFTEQVRLNYQVSLETQGGQTLGFHYEQRRQLLDRPWNVVVLQEYSTLDPQRAGDATGLLRDTARFVTLFKTRNPGVAVHLMSTWTRADQTYRPGGHWYGKPVTAMAEDLRRAADRARAGAPGLSSVLPVGQAWNRAFAAGVADPNPYDGTAFGQLDLWSFDQYHASLAGYYLEALIVFGRVTGIDPRILGRGESAADELGLSPAQAAALQTVASEELAADLIRPRR</sequence>
<gene>
    <name evidence="2" type="ORF">ACFONA_06700</name>
</gene>
<accession>A0ABV7SSB3</accession>
<name>A0ABV7SSB3_9SPHN</name>
<keyword evidence="1" id="KW-0732">Signal</keyword>
<protein>
    <submittedName>
        <fullName evidence="2">PEP-CTERM sorting domain-containing protein</fullName>
    </submittedName>
</protein>